<evidence type="ECO:0000256" key="2">
    <source>
        <dbReference type="ARBA" id="ARBA00022475"/>
    </source>
</evidence>
<accession>A0ABV8M2C2</accession>
<evidence type="ECO:0000256" key="1">
    <source>
        <dbReference type="ARBA" id="ARBA00004651"/>
    </source>
</evidence>
<evidence type="ECO:0000313" key="9">
    <source>
        <dbReference type="EMBL" id="MFC4136767.1"/>
    </source>
</evidence>
<reference evidence="10" key="1">
    <citation type="journal article" date="2019" name="Int. J. Syst. Evol. Microbiol.">
        <title>The Global Catalogue of Microorganisms (GCM) 10K type strain sequencing project: providing services to taxonomists for standard genome sequencing and annotation.</title>
        <authorList>
            <consortium name="The Broad Institute Genomics Platform"/>
            <consortium name="The Broad Institute Genome Sequencing Center for Infectious Disease"/>
            <person name="Wu L."/>
            <person name="Ma J."/>
        </authorList>
    </citation>
    <scope>NUCLEOTIDE SEQUENCE [LARGE SCALE GENOMIC DNA]</scope>
    <source>
        <strain evidence="10">CGMCC 4.7289</strain>
    </source>
</reference>
<feature type="transmembrane region" description="Helical" evidence="8">
    <location>
        <begin position="260"/>
        <end position="276"/>
    </location>
</feature>
<feature type="transmembrane region" description="Helical" evidence="8">
    <location>
        <begin position="167"/>
        <end position="191"/>
    </location>
</feature>
<sequence>MPEPARNRRLAIVAVTWVVAAVAFWWLFRGQHFFDLKIYISAEKWWLDGHELYDFAQPDDLQGRLYFTYPPFAALIMAPLGLLPQGLGIGLLTAGTIAAVVVTTWWVTGGLAHRLAIPHWYAFGLATPLVFVIEPIRTTLSFGQINMYLVALILLDLLVLLPRGSRFTGVGIGLAAAIKLTPALFIIYLLVTRRIKEAFVAAGTAIGVTLLAALIAPTATRDFWFGALWDTSRVGRTDYTANQSLNGLLSRLAAPDRPDQALWAGLAVAVAVYGLWRASIAARGGDEITGLALTGLTAGLISPITWVHHMYWFVPAIVALVGAAYAARGNRRGWLLPAAVAAYAICVIGVDTFVDWGVEQRPTPGVREFLLRNAFVLLSLALVLLLPVPTRRPAPEPLENGPIVRSGTQG</sequence>
<feature type="transmembrane region" description="Helical" evidence="8">
    <location>
        <begin position="90"/>
        <end position="109"/>
    </location>
</feature>
<name>A0ABV8M2C2_9ACTN</name>
<proteinExistence type="inferred from homology"/>
<evidence type="ECO:0000256" key="7">
    <source>
        <dbReference type="ARBA" id="ARBA00024033"/>
    </source>
</evidence>
<dbReference type="Proteomes" id="UP001595816">
    <property type="component" value="Unassembled WGS sequence"/>
</dbReference>
<protein>
    <submittedName>
        <fullName evidence="9">Glycosyltransferase 87 family protein</fullName>
    </submittedName>
</protein>
<keyword evidence="4 8" id="KW-0812">Transmembrane</keyword>
<dbReference type="RefSeq" id="WP_253760629.1">
    <property type="nucleotide sequence ID" value="NZ_JAMZDZ010000001.1"/>
</dbReference>
<organism evidence="9 10">
    <name type="scientific">Hamadaea flava</name>
    <dbReference type="NCBI Taxonomy" id="1742688"/>
    <lineage>
        <taxon>Bacteria</taxon>
        <taxon>Bacillati</taxon>
        <taxon>Actinomycetota</taxon>
        <taxon>Actinomycetes</taxon>
        <taxon>Micromonosporales</taxon>
        <taxon>Micromonosporaceae</taxon>
        <taxon>Hamadaea</taxon>
    </lineage>
</organism>
<keyword evidence="5 8" id="KW-1133">Transmembrane helix</keyword>
<feature type="transmembrane region" description="Helical" evidence="8">
    <location>
        <begin position="369"/>
        <end position="388"/>
    </location>
</feature>
<comment type="subcellular location">
    <subcellularLocation>
        <location evidence="1">Cell membrane</location>
        <topology evidence="1">Multi-pass membrane protein</topology>
    </subcellularLocation>
</comment>
<evidence type="ECO:0000256" key="4">
    <source>
        <dbReference type="ARBA" id="ARBA00022692"/>
    </source>
</evidence>
<feature type="transmembrane region" description="Helical" evidence="8">
    <location>
        <begin position="145"/>
        <end position="161"/>
    </location>
</feature>
<feature type="transmembrane region" description="Helical" evidence="8">
    <location>
        <begin position="198"/>
        <end position="219"/>
    </location>
</feature>
<evidence type="ECO:0000256" key="6">
    <source>
        <dbReference type="ARBA" id="ARBA00023136"/>
    </source>
</evidence>
<keyword evidence="6 8" id="KW-0472">Membrane</keyword>
<evidence type="ECO:0000256" key="3">
    <source>
        <dbReference type="ARBA" id="ARBA00022679"/>
    </source>
</evidence>
<evidence type="ECO:0000256" key="8">
    <source>
        <dbReference type="SAM" id="Phobius"/>
    </source>
</evidence>
<feature type="transmembrane region" description="Helical" evidence="8">
    <location>
        <begin position="115"/>
        <end position="133"/>
    </location>
</feature>
<dbReference type="Pfam" id="PF09594">
    <property type="entry name" value="GT87"/>
    <property type="match status" value="1"/>
</dbReference>
<dbReference type="InterPro" id="IPR018584">
    <property type="entry name" value="GT87"/>
</dbReference>
<keyword evidence="2" id="KW-1003">Cell membrane</keyword>
<feature type="transmembrane region" description="Helical" evidence="8">
    <location>
        <begin position="9"/>
        <end position="28"/>
    </location>
</feature>
<feature type="transmembrane region" description="Helical" evidence="8">
    <location>
        <begin position="334"/>
        <end position="354"/>
    </location>
</feature>
<keyword evidence="10" id="KW-1185">Reference proteome</keyword>
<feature type="transmembrane region" description="Helical" evidence="8">
    <location>
        <begin position="65"/>
        <end position="83"/>
    </location>
</feature>
<comment type="caution">
    <text evidence="9">The sequence shown here is derived from an EMBL/GenBank/DDBJ whole genome shotgun (WGS) entry which is preliminary data.</text>
</comment>
<feature type="transmembrane region" description="Helical" evidence="8">
    <location>
        <begin position="288"/>
        <end position="304"/>
    </location>
</feature>
<keyword evidence="3" id="KW-0808">Transferase</keyword>
<evidence type="ECO:0000313" key="10">
    <source>
        <dbReference type="Proteomes" id="UP001595816"/>
    </source>
</evidence>
<comment type="similarity">
    <text evidence="7">Belongs to the glycosyltransferase 87 family.</text>
</comment>
<feature type="transmembrane region" description="Helical" evidence="8">
    <location>
        <begin position="310"/>
        <end position="327"/>
    </location>
</feature>
<gene>
    <name evidence="9" type="ORF">ACFOZ4_39700</name>
</gene>
<dbReference type="EMBL" id="JBHSAY010000033">
    <property type="protein sequence ID" value="MFC4136767.1"/>
    <property type="molecule type" value="Genomic_DNA"/>
</dbReference>
<evidence type="ECO:0000256" key="5">
    <source>
        <dbReference type="ARBA" id="ARBA00022989"/>
    </source>
</evidence>